<evidence type="ECO:0000313" key="2">
    <source>
        <dbReference type="EnsemblPlants" id="PNT77124"/>
    </source>
</evidence>
<name>A0A2K2DS74_BRADI</name>
<dbReference type="EMBL" id="CM000880">
    <property type="protein sequence ID" value="PNT77124.1"/>
    <property type="molecule type" value="Genomic_DNA"/>
</dbReference>
<dbReference type="InParanoid" id="A0A2K2DS74"/>
<reference evidence="1 2" key="1">
    <citation type="journal article" date="2010" name="Nature">
        <title>Genome sequencing and analysis of the model grass Brachypodium distachyon.</title>
        <authorList>
            <consortium name="International Brachypodium Initiative"/>
        </authorList>
    </citation>
    <scope>NUCLEOTIDE SEQUENCE [LARGE SCALE GENOMIC DNA]</scope>
    <source>
        <strain evidence="1 2">Bd21</strain>
    </source>
</reference>
<reference evidence="1" key="2">
    <citation type="submission" date="2017-06" db="EMBL/GenBank/DDBJ databases">
        <title>WGS assembly of Brachypodium distachyon.</title>
        <authorList>
            <consortium name="The International Brachypodium Initiative"/>
            <person name="Lucas S."/>
            <person name="Harmon-Smith M."/>
            <person name="Lail K."/>
            <person name="Tice H."/>
            <person name="Grimwood J."/>
            <person name="Bruce D."/>
            <person name="Barry K."/>
            <person name="Shu S."/>
            <person name="Lindquist E."/>
            <person name="Wang M."/>
            <person name="Pitluck S."/>
            <person name="Vogel J.P."/>
            <person name="Garvin D.F."/>
            <person name="Mockler T.C."/>
            <person name="Schmutz J."/>
            <person name="Rokhsar D."/>
            <person name="Bevan M.W."/>
        </authorList>
    </citation>
    <scope>NUCLEOTIDE SEQUENCE</scope>
    <source>
        <strain evidence="1">Bd21</strain>
    </source>
</reference>
<protein>
    <submittedName>
        <fullName evidence="1 2">Uncharacterized protein</fullName>
    </submittedName>
</protein>
<reference evidence="2" key="3">
    <citation type="submission" date="2018-08" db="UniProtKB">
        <authorList>
            <consortium name="EnsemblPlants"/>
        </authorList>
    </citation>
    <scope>IDENTIFICATION</scope>
    <source>
        <strain evidence="2">cv. Bd21</strain>
    </source>
</reference>
<sequence length="87" mass="10211">MKTQHCLQLAEEQQQLEERVGNNENHFWAKSHASPTILPSLLPVPPFFLGRIALPRPIRPTELSHRPWLSNSNWKIIWVFWNGRFNG</sequence>
<accession>A0A2K2DS74</accession>
<organism evidence="1">
    <name type="scientific">Brachypodium distachyon</name>
    <name type="common">Purple false brome</name>
    <name type="synonym">Trachynia distachya</name>
    <dbReference type="NCBI Taxonomy" id="15368"/>
    <lineage>
        <taxon>Eukaryota</taxon>
        <taxon>Viridiplantae</taxon>
        <taxon>Streptophyta</taxon>
        <taxon>Embryophyta</taxon>
        <taxon>Tracheophyta</taxon>
        <taxon>Spermatophyta</taxon>
        <taxon>Magnoliopsida</taxon>
        <taxon>Liliopsida</taxon>
        <taxon>Poales</taxon>
        <taxon>Poaceae</taxon>
        <taxon>BOP clade</taxon>
        <taxon>Pooideae</taxon>
        <taxon>Stipodae</taxon>
        <taxon>Brachypodieae</taxon>
        <taxon>Brachypodium</taxon>
    </lineage>
</organism>
<proteinExistence type="predicted"/>
<gene>
    <name evidence="1" type="ORF">BRADI_1g58017v3</name>
</gene>
<evidence type="ECO:0000313" key="3">
    <source>
        <dbReference type="Proteomes" id="UP000008810"/>
    </source>
</evidence>
<keyword evidence="3" id="KW-1185">Reference proteome</keyword>
<dbReference type="AlphaFoldDB" id="A0A2K2DS74"/>
<dbReference type="Gramene" id="PNT77124">
    <property type="protein sequence ID" value="PNT77124"/>
    <property type="gene ID" value="BRADI_1g58017v3"/>
</dbReference>
<dbReference type="Proteomes" id="UP000008810">
    <property type="component" value="Chromosome 1"/>
</dbReference>
<dbReference type="EnsemblPlants" id="PNT77124">
    <property type="protein sequence ID" value="PNT77124"/>
    <property type="gene ID" value="BRADI_1g58017v3"/>
</dbReference>
<evidence type="ECO:0000313" key="1">
    <source>
        <dbReference type="EMBL" id="PNT77124.1"/>
    </source>
</evidence>